<dbReference type="CDD" id="cd03784">
    <property type="entry name" value="GT1_Gtf-like"/>
    <property type="match status" value="1"/>
</dbReference>
<dbReference type="Gene3D" id="3.40.50.2000">
    <property type="entry name" value="Glycogen Phosphorylase B"/>
    <property type="match status" value="1"/>
</dbReference>
<keyword evidence="5" id="KW-0812">Transmembrane</keyword>
<dbReference type="EMBL" id="MF471446">
    <property type="protein sequence ID" value="ATN96052.1"/>
    <property type="molecule type" value="mRNA"/>
</dbReference>
<evidence type="ECO:0000256" key="2">
    <source>
        <dbReference type="ARBA" id="ARBA00022676"/>
    </source>
</evidence>
<evidence type="ECO:0000256" key="5">
    <source>
        <dbReference type="RuleBase" id="RU362059"/>
    </source>
</evidence>
<dbReference type="InterPro" id="IPR002213">
    <property type="entry name" value="UDP_glucos_trans"/>
</dbReference>
<comment type="subcellular location">
    <subcellularLocation>
        <location evidence="5">Membrane</location>
        <topology evidence="5">Single-pass membrane protein</topology>
    </subcellularLocation>
</comment>
<comment type="catalytic activity">
    <reaction evidence="5">
        <text>glucuronate acceptor + UDP-alpha-D-glucuronate = acceptor beta-D-glucuronoside + UDP + H(+)</text>
        <dbReference type="Rhea" id="RHEA:21032"/>
        <dbReference type="ChEBI" id="CHEBI:15378"/>
        <dbReference type="ChEBI" id="CHEBI:58052"/>
        <dbReference type="ChEBI" id="CHEBI:58223"/>
        <dbReference type="ChEBI" id="CHEBI:132367"/>
        <dbReference type="ChEBI" id="CHEBI:132368"/>
        <dbReference type="EC" id="2.4.1.17"/>
    </reaction>
</comment>
<evidence type="ECO:0000256" key="3">
    <source>
        <dbReference type="ARBA" id="ARBA00022679"/>
    </source>
</evidence>
<accession>A0A2D1GSK7</accession>
<feature type="transmembrane region" description="Helical" evidence="5">
    <location>
        <begin position="470"/>
        <end position="497"/>
    </location>
</feature>
<dbReference type="SUPFAM" id="SSF53756">
    <property type="entry name" value="UDP-Glycosyltransferase/glycogen phosphorylase"/>
    <property type="match status" value="1"/>
</dbReference>
<keyword evidence="2 4" id="KW-0328">Glycosyltransferase</keyword>
<evidence type="ECO:0000256" key="1">
    <source>
        <dbReference type="ARBA" id="ARBA00009995"/>
    </source>
</evidence>
<dbReference type="EC" id="2.4.1.17" evidence="5"/>
<keyword evidence="5" id="KW-0732">Signal</keyword>
<dbReference type="PANTHER" id="PTHR48043:SF145">
    <property type="entry name" value="FI06409P-RELATED"/>
    <property type="match status" value="1"/>
</dbReference>
<dbReference type="PROSITE" id="PS00375">
    <property type="entry name" value="UDPGT"/>
    <property type="match status" value="1"/>
</dbReference>
<feature type="chain" id="PRO_5013423522" description="UDP-glucuronosyltransferase" evidence="5">
    <location>
        <begin position="22"/>
        <end position="516"/>
    </location>
</feature>
<reference evidence="6" key="1">
    <citation type="submission" date="2017-07" db="EMBL/GenBank/DDBJ databases">
        <authorList>
            <person name="Sun Z.S."/>
            <person name="Albrecht U."/>
            <person name="Echele G."/>
            <person name="Lee C.C."/>
        </authorList>
    </citation>
    <scope>NUCLEOTIDE SEQUENCE</scope>
</reference>
<evidence type="ECO:0000313" key="6">
    <source>
        <dbReference type="EMBL" id="ATN96052.1"/>
    </source>
</evidence>
<feature type="signal peptide" evidence="5">
    <location>
        <begin position="1"/>
        <end position="21"/>
    </location>
</feature>
<name>A0A2D1GSK7_MYZPE</name>
<dbReference type="InterPro" id="IPR050271">
    <property type="entry name" value="UDP-glycosyltransferase"/>
</dbReference>
<keyword evidence="5" id="KW-0472">Membrane</keyword>
<protein>
    <recommendedName>
        <fullName evidence="5">UDP-glucuronosyltransferase</fullName>
        <ecNumber evidence="5">2.4.1.17</ecNumber>
    </recommendedName>
</protein>
<dbReference type="GO" id="GO:0015020">
    <property type="term" value="F:glucuronosyltransferase activity"/>
    <property type="evidence" value="ECO:0007669"/>
    <property type="project" value="UniProtKB-EC"/>
</dbReference>
<keyword evidence="3 4" id="KW-0808">Transferase</keyword>
<proteinExistence type="evidence at transcript level"/>
<evidence type="ECO:0000256" key="4">
    <source>
        <dbReference type="RuleBase" id="RU003718"/>
    </source>
</evidence>
<organism evidence="6">
    <name type="scientific">Myzus persicae</name>
    <name type="common">Green peach aphid</name>
    <name type="synonym">Aphis persicae</name>
    <dbReference type="NCBI Taxonomy" id="13164"/>
    <lineage>
        <taxon>Eukaryota</taxon>
        <taxon>Metazoa</taxon>
        <taxon>Ecdysozoa</taxon>
        <taxon>Arthropoda</taxon>
        <taxon>Hexapoda</taxon>
        <taxon>Insecta</taxon>
        <taxon>Pterygota</taxon>
        <taxon>Neoptera</taxon>
        <taxon>Paraneoptera</taxon>
        <taxon>Hemiptera</taxon>
        <taxon>Sternorrhyncha</taxon>
        <taxon>Aphidomorpha</taxon>
        <taxon>Aphidoidea</taxon>
        <taxon>Aphididae</taxon>
        <taxon>Macrosiphini</taxon>
        <taxon>Myzus</taxon>
    </lineage>
</organism>
<dbReference type="GO" id="GO:0016020">
    <property type="term" value="C:membrane"/>
    <property type="evidence" value="ECO:0007669"/>
    <property type="project" value="UniProtKB-SubCell"/>
</dbReference>
<dbReference type="FunFam" id="3.40.50.2000:FF:000021">
    <property type="entry name" value="UDP-glucuronosyltransferase"/>
    <property type="match status" value="1"/>
</dbReference>
<dbReference type="InterPro" id="IPR035595">
    <property type="entry name" value="UDP_glycos_trans_CS"/>
</dbReference>
<keyword evidence="5" id="KW-1133">Transmembrane helix</keyword>
<dbReference type="OrthoDB" id="5835829at2759"/>
<dbReference type="PANTHER" id="PTHR48043">
    <property type="entry name" value="EG:EG0003.4 PROTEIN-RELATED"/>
    <property type="match status" value="1"/>
</dbReference>
<comment type="similarity">
    <text evidence="1 4">Belongs to the UDP-glycosyltransferase family.</text>
</comment>
<dbReference type="Pfam" id="PF00201">
    <property type="entry name" value="UDPGT"/>
    <property type="match status" value="1"/>
</dbReference>
<sequence>MKTLLLLVLLAVLLHPHSISGARILAVEPYGSKSHWQYMRSILDVLTTHHQVTVITPLPIGDRENYTEIDASSVLPIYLEMNTIDLIEQFGSVIDLLPPMPERSHERDICDALYDFGPVADLLRADNDDKDGHYDLVLVEPFHSSCLSYLAYRLHVPEVYAIPFAISSPTEIMFFGTESNPSYVPNLMFNGGVPKTFEQRLTNLALFVYVKFVTWLTDTRMIYRDPKRYDIPDVRHKPSMVFINTHTITEPPRPFPVNMIQIGGIHLKPPEILPYDILEFIENSPHGIIYFTFGSVSSMSTLPKHIQRTFIDTFAQVPQRILWKYECEINDLPKNIMTRKWFPQREILLHPNVKLFLSHGGISGVYEAVDAGVPVLGFPLYYDQPRNVGNLVDAGMALSMDLLTVNKIAFLEKINKLINDKKYFLRAKTVSKRFKDRPVPPSEMVNYWFEYVLRHNGAYHLNSKALKLTWYQYLMLDIITVVVTSLVIFAYLTYIFFRSFQNYTFKFCELNKTHYH</sequence>
<dbReference type="AlphaFoldDB" id="A0A2D1GSK7"/>